<reference evidence="3 4" key="1">
    <citation type="submission" date="2018-05" db="EMBL/GenBank/DDBJ databases">
        <title>Genomic Encyclopedia of Type Strains, Phase IV (KMG-IV): sequencing the most valuable type-strain genomes for metagenomic binning, comparative biology and taxonomic classification.</title>
        <authorList>
            <person name="Goeker M."/>
        </authorList>
    </citation>
    <scope>NUCLEOTIDE SEQUENCE [LARGE SCALE GENOMIC DNA]</scope>
    <source>
        <strain evidence="3 4">DSM 25350</strain>
    </source>
</reference>
<keyword evidence="2" id="KW-1133">Transmembrane helix</keyword>
<feature type="transmembrane region" description="Helical" evidence="2">
    <location>
        <begin position="287"/>
        <end position="307"/>
    </location>
</feature>
<feature type="compositionally biased region" description="Polar residues" evidence="1">
    <location>
        <begin position="494"/>
        <end position="505"/>
    </location>
</feature>
<accession>A0A316G1M4</accession>
<keyword evidence="2" id="KW-0812">Transmembrane</keyword>
<dbReference type="AlphaFoldDB" id="A0A316G1M4"/>
<evidence type="ECO:0000313" key="4">
    <source>
        <dbReference type="Proteomes" id="UP000245790"/>
    </source>
</evidence>
<dbReference type="EMBL" id="QGGU01000001">
    <property type="protein sequence ID" value="PWK54523.1"/>
    <property type="molecule type" value="Genomic_DNA"/>
</dbReference>
<organism evidence="3 4">
    <name type="scientific">Pleionea mediterranea</name>
    <dbReference type="NCBI Taxonomy" id="523701"/>
    <lineage>
        <taxon>Bacteria</taxon>
        <taxon>Pseudomonadati</taxon>
        <taxon>Pseudomonadota</taxon>
        <taxon>Gammaproteobacteria</taxon>
        <taxon>Oceanospirillales</taxon>
        <taxon>Pleioneaceae</taxon>
        <taxon>Pleionea</taxon>
    </lineage>
</organism>
<evidence type="ECO:0000256" key="1">
    <source>
        <dbReference type="SAM" id="MobiDB-lite"/>
    </source>
</evidence>
<name>A0A316G1M4_9GAMM</name>
<feature type="transmembrane region" description="Helical" evidence="2">
    <location>
        <begin position="12"/>
        <end position="31"/>
    </location>
</feature>
<feature type="transmembrane region" description="Helical" evidence="2">
    <location>
        <begin position="377"/>
        <end position="399"/>
    </location>
</feature>
<feature type="transmembrane region" description="Helical" evidence="2">
    <location>
        <begin position="328"/>
        <end position="348"/>
    </location>
</feature>
<keyword evidence="4" id="KW-1185">Reference proteome</keyword>
<dbReference type="RefSeq" id="WP_210204810.1">
    <property type="nucleotide sequence ID" value="NZ_QGGU01000001.1"/>
</dbReference>
<feature type="compositionally biased region" description="Polar residues" evidence="1">
    <location>
        <begin position="464"/>
        <end position="481"/>
    </location>
</feature>
<evidence type="ECO:0000313" key="3">
    <source>
        <dbReference type="EMBL" id="PWK54523.1"/>
    </source>
</evidence>
<gene>
    <name evidence="3" type="ORF">C8D97_101377</name>
</gene>
<feature type="transmembrane region" description="Helical" evidence="2">
    <location>
        <begin position="244"/>
        <end position="267"/>
    </location>
</feature>
<protein>
    <submittedName>
        <fullName evidence="3">Uncharacterized protein</fullName>
    </submittedName>
</protein>
<evidence type="ECO:0000256" key="2">
    <source>
        <dbReference type="SAM" id="Phobius"/>
    </source>
</evidence>
<comment type="caution">
    <text evidence="3">The sequence shown here is derived from an EMBL/GenBank/DDBJ whole genome shotgun (WGS) entry which is preliminary data.</text>
</comment>
<sequence length="505" mass="56175">MSNELLYLWSDNLTASVSIWFMLIVFVLYLGRQQAHQLFRSTGRAVFSSLRVWGMTLHKLEQKLMKRNREILLNEGARAAEKSIEREFSRVNDLVQRDLSQYPSLHREITETIETIEKDYQNSSDVTPLPPAWGEVVETISNLPNNGDSTVNKILMNIKKAVEDSHQQTLKAYKKAATERHGLLASMQPDWRKLSNKLGSVNEKITGLDERTKAIDSQMANYKAIREETDQAVSSLGSSALTQFFISGLVLIVAALGGLINFQLIAMPMSEMVGGTSYIGDMKTSDIAALVIILVEIAMGLFLLESLRVTHLFPMIGSMDDKMRRRMMIISFTILFILAGIEASLAYMRDLLALDREALQQSLTGIGATNANAEFRWIPSIGQMTMGFILPFALAFIAIPLESFIHSLRTVLGSLAIGMVRALRVIVRMTGGIINHLSKMLVSLYDLIIMLPLSAELIVKKYSGKSSPDDNQNDESTNSYSKNRRGNKEVKALKSSTGKAASDNA</sequence>
<proteinExistence type="predicted"/>
<dbReference type="Proteomes" id="UP000245790">
    <property type="component" value="Unassembled WGS sequence"/>
</dbReference>
<keyword evidence="2" id="KW-0472">Membrane</keyword>
<feature type="region of interest" description="Disordered" evidence="1">
    <location>
        <begin position="464"/>
        <end position="505"/>
    </location>
</feature>